<evidence type="ECO:0000313" key="2">
    <source>
        <dbReference type="Proteomes" id="UP001499843"/>
    </source>
</evidence>
<sequence length="50" mass="5393">MREVVIPHQPAELRQAARAEIHTAARKLLVEQESAAVTINAFARQDAAGG</sequence>
<gene>
    <name evidence="1" type="ORF">GCM10009850_072290</name>
</gene>
<dbReference type="RefSeq" id="WP_344484983.1">
    <property type="nucleotide sequence ID" value="NZ_BAAAQX010000022.1"/>
</dbReference>
<dbReference type="Proteomes" id="UP001499843">
    <property type="component" value="Unassembled WGS sequence"/>
</dbReference>
<protein>
    <submittedName>
        <fullName evidence="1">Uncharacterized protein</fullName>
    </submittedName>
</protein>
<keyword evidence="2" id="KW-1185">Reference proteome</keyword>
<evidence type="ECO:0000313" key="1">
    <source>
        <dbReference type="EMBL" id="GAA2211769.1"/>
    </source>
</evidence>
<proteinExistence type="predicted"/>
<organism evidence="1 2">
    <name type="scientific">Nonomuraea monospora</name>
    <dbReference type="NCBI Taxonomy" id="568818"/>
    <lineage>
        <taxon>Bacteria</taxon>
        <taxon>Bacillati</taxon>
        <taxon>Actinomycetota</taxon>
        <taxon>Actinomycetes</taxon>
        <taxon>Streptosporangiales</taxon>
        <taxon>Streptosporangiaceae</taxon>
        <taxon>Nonomuraea</taxon>
    </lineage>
</organism>
<comment type="caution">
    <text evidence="1">The sequence shown here is derived from an EMBL/GenBank/DDBJ whole genome shotgun (WGS) entry which is preliminary data.</text>
</comment>
<dbReference type="EMBL" id="BAAAQX010000022">
    <property type="protein sequence ID" value="GAA2211769.1"/>
    <property type="molecule type" value="Genomic_DNA"/>
</dbReference>
<reference evidence="1 2" key="1">
    <citation type="journal article" date="2019" name="Int. J. Syst. Evol. Microbiol.">
        <title>The Global Catalogue of Microorganisms (GCM) 10K type strain sequencing project: providing services to taxonomists for standard genome sequencing and annotation.</title>
        <authorList>
            <consortium name="The Broad Institute Genomics Platform"/>
            <consortium name="The Broad Institute Genome Sequencing Center for Infectious Disease"/>
            <person name="Wu L."/>
            <person name="Ma J."/>
        </authorList>
    </citation>
    <scope>NUCLEOTIDE SEQUENCE [LARGE SCALE GENOMIC DNA]</scope>
    <source>
        <strain evidence="1 2">JCM 16114</strain>
    </source>
</reference>
<name>A0ABN3CRE0_9ACTN</name>
<accession>A0ABN3CRE0</accession>